<proteinExistence type="predicted"/>
<accession>A0AAF0CS68</accession>
<evidence type="ECO:0000313" key="2">
    <source>
        <dbReference type="EMBL" id="WED67115.1"/>
    </source>
</evidence>
<dbReference type="KEGG" id="slom:PXH66_09655"/>
<dbReference type="InterPro" id="IPR012902">
    <property type="entry name" value="N_methyl_site"/>
</dbReference>
<evidence type="ECO:0000313" key="3">
    <source>
        <dbReference type="Proteomes" id="UP001218638"/>
    </source>
</evidence>
<keyword evidence="1" id="KW-1133">Transmembrane helix</keyword>
<organism evidence="2 3">
    <name type="scientific">Synoicihabitans lomoniglobus</name>
    <dbReference type="NCBI Taxonomy" id="2909285"/>
    <lineage>
        <taxon>Bacteria</taxon>
        <taxon>Pseudomonadati</taxon>
        <taxon>Verrucomicrobiota</taxon>
        <taxon>Opitutia</taxon>
        <taxon>Opitutales</taxon>
        <taxon>Opitutaceae</taxon>
        <taxon>Synoicihabitans</taxon>
    </lineage>
</organism>
<name>A0AAF0CS68_9BACT</name>
<keyword evidence="1" id="KW-0812">Transmembrane</keyword>
<dbReference type="EMBL" id="CP119075">
    <property type="protein sequence ID" value="WED67115.1"/>
    <property type="molecule type" value="Genomic_DNA"/>
</dbReference>
<keyword evidence="3" id="KW-1185">Reference proteome</keyword>
<evidence type="ECO:0000256" key="1">
    <source>
        <dbReference type="SAM" id="Phobius"/>
    </source>
</evidence>
<dbReference type="Pfam" id="PF07963">
    <property type="entry name" value="N_methyl"/>
    <property type="match status" value="1"/>
</dbReference>
<dbReference type="InterPro" id="IPR045584">
    <property type="entry name" value="Pilin-like"/>
</dbReference>
<dbReference type="RefSeq" id="WP_330931378.1">
    <property type="nucleotide sequence ID" value="NZ_CP119075.1"/>
</dbReference>
<dbReference type="AlphaFoldDB" id="A0AAF0CS68"/>
<keyword evidence="1" id="KW-0472">Membrane</keyword>
<dbReference type="SUPFAM" id="SSF54523">
    <property type="entry name" value="Pili subunits"/>
    <property type="match status" value="1"/>
</dbReference>
<dbReference type="Proteomes" id="UP001218638">
    <property type="component" value="Chromosome"/>
</dbReference>
<gene>
    <name evidence="2" type="ORF">PXH66_09655</name>
</gene>
<protein>
    <submittedName>
        <fullName evidence="2">Prepilin-type N-terminal cleavage/methylation domain-containing protein</fullName>
    </submittedName>
</protein>
<reference evidence="2" key="1">
    <citation type="submission" date="2023-03" db="EMBL/GenBank/DDBJ databases">
        <title>Lomoglobus Profundus gen. nov., sp. nov., a novel member of the phylum Verrucomicrobia, isolated from deep-marine sediment of South China Sea.</title>
        <authorList>
            <person name="Ahmad T."/>
            <person name="Ishaq S.E."/>
            <person name="Wang F."/>
        </authorList>
    </citation>
    <scope>NUCLEOTIDE SEQUENCE</scope>
    <source>
        <strain evidence="2">LMO-M01</strain>
    </source>
</reference>
<feature type="transmembrane region" description="Helical" evidence="1">
    <location>
        <begin position="12"/>
        <end position="33"/>
    </location>
</feature>
<sequence length="234" mass="25764">MKRCLRHAAFTLVEIVVAVGITAVLAALSLTIVTHTLGIWEKSASALTMENRAQLVMDRLVVDWESAVVRRDGGEWIRWEGTNHAVTELRLFTNTRTTSGDAAEPHTIREVVYVTSSGADGRKLYRWEGTASAALTSGYAFSDPVAVTSIEFLITEGLMELTLEWFDEDGVVIDTPTPANWPALTKISVTLISELGAQRLAAVANGDSAEPIDDIQRDTTQTYTRWVNFPGRPW</sequence>